<dbReference type="EMBL" id="JAKROA010000005">
    <property type="protein sequence ID" value="KAL5106696.1"/>
    <property type="molecule type" value="Genomic_DNA"/>
</dbReference>
<protein>
    <recommendedName>
        <fullName evidence="10">ethanolamine-phosphate cytidylyltransferase</fullName>
        <ecNumber evidence="10">2.7.7.14</ecNumber>
    </recommendedName>
    <alternativeName>
        <fullName evidence="11">CTP:phosphoethanolamine cytidylyltransferase</fullName>
    </alternativeName>
</protein>
<name>A0ABR4QAE1_9CEST</name>
<keyword evidence="5" id="KW-0548">Nucleotidyltransferase</keyword>
<evidence type="ECO:0000256" key="10">
    <source>
        <dbReference type="ARBA" id="ARBA00024221"/>
    </source>
</evidence>
<accession>A0ABR4QAE1</accession>
<comment type="caution">
    <text evidence="13">The sequence shown here is derived from an EMBL/GenBank/DDBJ whole genome shotgun (WGS) entry which is preliminary data.</text>
</comment>
<keyword evidence="6" id="KW-0443">Lipid metabolism</keyword>
<evidence type="ECO:0000256" key="7">
    <source>
        <dbReference type="ARBA" id="ARBA00023209"/>
    </source>
</evidence>
<dbReference type="Pfam" id="PF01467">
    <property type="entry name" value="CTP_transf_like"/>
    <property type="match status" value="2"/>
</dbReference>
<dbReference type="NCBIfam" id="TIGR00125">
    <property type="entry name" value="cyt_tran_rel"/>
    <property type="match status" value="1"/>
</dbReference>
<dbReference type="Gene3D" id="3.40.50.620">
    <property type="entry name" value="HUPs"/>
    <property type="match status" value="2"/>
</dbReference>
<evidence type="ECO:0000256" key="1">
    <source>
        <dbReference type="ARBA" id="ARBA00005189"/>
    </source>
</evidence>
<dbReference type="InterPro" id="IPR004821">
    <property type="entry name" value="Cyt_trans-like"/>
</dbReference>
<dbReference type="SUPFAM" id="SSF52374">
    <property type="entry name" value="Nucleotidylyl transferase"/>
    <property type="match status" value="2"/>
</dbReference>
<reference evidence="13 14" key="1">
    <citation type="journal article" date="2022" name="Front. Cell. Infect. Microbiol.">
        <title>The Genomes of Two Strains of Taenia crassiceps the Animal Model for the Study of Human Cysticercosis.</title>
        <authorList>
            <person name="Bobes R.J."/>
            <person name="Estrada K."/>
            <person name="Rios-Valencia D.G."/>
            <person name="Calderon-Gallegos A."/>
            <person name="de la Torre P."/>
            <person name="Carrero J.C."/>
            <person name="Sanchez-Flores A."/>
            <person name="Laclette J.P."/>
        </authorList>
    </citation>
    <scope>NUCLEOTIDE SEQUENCE [LARGE SCALE GENOMIC DNA]</scope>
    <source>
        <strain evidence="13">WFUcys</strain>
    </source>
</reference>
<gene>
    <name evidence="13" type="ORF">TcWFU_003095</name>
</gene>
<keyword evidence="4" id="KW-0808">Transferase</keyword>
<evidence type="ECO:0000256" key="4">
    <source>
        <dbReference type="ARBA" id="ARBA00022679"/>
    </source>
</evidence>
<evidence type="ECO:0000256" key="8">
    <source>
        <dbReference type="ARBA" id="ARBA00023264"/>
    </source>
</evidence>
<dbReference type="EC" id="2.7.7.14" evidence="10"/>
<dbReference type="PANTHER" id="PTHR45780:SF2">
    <property type="entry name" value="ETHANOLAMINE-PHOSPHATE CYTIDYLYLTRANSFERASE"/>
    <property type="match status" value="1"/>
</dbReference>
<evidence type="ECO:0000259" key="12">
    <source>
        <dbReference type="Pfam" id="PF01467"/>
    </source>
</evidence>
<comment type="pathway">
    <text evidence="9">Phospholipid metabolism; phosphatidylethanolamine biosynthesis; phosphatidylethanolamine from ethanolamine: step 2/3.</text>
</comment>
<comment type="similarity">
    <text evidence="2">Belongs to the cytidylyltransferase family.</text>
</comment>
<keyword evidence="7" id="KW-0594">Phospholipid biosynthesis</keyword>
<keyword evidence="3" id="KW-0444">Lipid biosynthesis</keyword>
<evidence type="ECO:0000256" key="3">
    <source>
        <dbReference type="ARBA" id="ARBA00022516"/>
    </source>
</evidence>
<dbReference type="InterPro" id="IPR044608">
    <property type="entry name" value="Ect1/PCYT2"/>
</dbReference>
<sequence>MGEEITRHKGPPVFTQEERYILLKAIKWVDEVVKDAPYMTQLEVLQDHDCDFCVHGNDISVTEDGSDAYEIVKKAGKYAEVSRTEGISTTDLLYRILRANRRCNGRNLNIGNGFGDLETSPISVYTSGVTHYIPNALRVAQFMSPGSGTGIGISSSLEGIRALRPGERVVYAPGAFDLMHVGHVQFLEKCRQLGTYLIVGLHSDETAALEPGRVGPILNMDERFLSLLACRYVNNVILDAPLVVTDQLLDFFQVDVVAVGMHTEDSPTSIDDPMAIPRRRGIFRKIDSGSDVTTRQVIRRIIENQAYANRNRTKEAREAEAVARSLTNSNLY</sequence>
<evidence type="ECO:0000256" key="6">
    <source>
        <dbReference type="ARBA" id="ARBA00023098"/>
    </source>
</evidence>
<evidence type="ECO:0000256" key="2">
    <source>
        <dbReference type="ARBA" id="ARBA00010101"/>
    </source>
</evidence>
<comment type="pathway">
    <text evidence="1">Lipid metabolism.</text>
</comment>
<evidence type="ECO:0000313" key="14">
    <source>
        <dbReference type="Proteomes" id="UP001651158"/>
    </source>
</evidence>
<keyword evidence="8" id="KW-1208">Phospholipid metabolism</keyword>
<evidence type="ECO:0000256" key="5">
    <source>
        <dbReference type="ARBA" id="ARBA00022695"/>
    </source>
</evidence>
<dbReference type="Proteomes" id="UP001651158">
    <property type="component" value="Unassembled WGS sequence"/>
</dbReference>
<evidence type="ECO:0000256" key="11">
    <source>
        <dbReference type="ARBA" id="ARBA00031473"/>
    </source>
</evidence>
<organism evidence="13 14">
    <name type="scientific">Taenia crassiceps</name>
    <dbReference type="NCBI Taxonomy" id="6207"/>
    <lineage>
        <taxon>Eukaryota</taxon>
        <taxon>Metazoa</taxon>
        <taxon>Spiralia</taxon>
        <taxon>Lophotrochozoa</taxon>
        <taxon>Platyhelminthes</taxon>
        <taxon>Cestoda</taxon>
        <taxon>Eucestoda</taxon>
        <taxon>Cyclophyllidea</taxon>
        <taxon>Taeniidae</taxon>
        <taxon>Taenia</taxon>
    </lineage>
</organism>
<dbReference type="PANTHER" id="PTHR45780">
    <property type="entry name" value="ETHANOLAMINE-PHOSPHATE CYTIDYLYLTRANSFERASE"/>
    <property type="match status" value="1"/>
</dbReference>
<dbReference type="InterPro" id="IPR014729">
    <property type="entry name" value="Rossmann-like_a/b/a_fold"/>
</dbReference>
<evidence type="ECO:0000313" key="13">
    <source>
        <dbReference type="EMBL" id="KAL5106696.1"/>
    </source>
</evidence>
<feature type="domain" description="Cytidyltransferase-like" evidence="12">
    <location>
        <begin position="7"/>
        <end position="92"/>
    </location>
</feature>
<keyword evidence="14" id="KW-1185">Reference proteome</keyword>
<proteinExistence type="inferred from homology"/>
<feature type="domain" description="Cytidyltransferase-like" evidence="12">
    <location>
        <begin position="171"/>
        <end position="262"/>
    </location>
</feature>
<evidence type="ECO:0000256" key="9">
    <source>
        <dbReference type="ARBA" id="ARBA00024191"/>
    </source>
</evidence>